<dbReference type="HOGENOM" id="CLU_927023_0_0_5"/>
<name>Q2CJW3_OCEGH</name>
<keyword evidence="2" id="KW-1185">Reference proteome</keyword>
<evidence type="ECO:0008006" key="3">
    <source>
        <dbReference type="Google" id="ProtNLM"/>
    </source>
</evidence>
<dbReference type="STRING" id="314256.OG2516_11201"/>
<dbReference type="AlphaFoldDB" id="Q2CJW3"/>
<evidence type="ECO:0000313" key="2">
    <source>
        <dbReference type="Proteomes" id="UP000003635"/>
    </source>
</evidence>
<dbReference type="EMBL" id="AAOT01000001">
    <property type="protein sequence ID" value="EAR53026.1"/>
    <property type="molecule type" value="Genomic_DNA"/>
</dbReference>
<proteinExistence type="predicted"/>
<dbReference type="RefSeq" id="WP_007255760.1">
    <property type="nucleotide sequence ID" value="NZ_CH724107.1"/>
</dbReference>
<organism evidence="1 2">
    <name type="scientific">Oceanicola granulosus (strain ATCC BAA-861 / DSM 15982 / KCTC 12143 / HTCC2516)</name>
    <dbReference type="NCBI Taxonomy" id="314256"/>
    <lineage>
        <taxon>Bacteria</taxon>
        <taxon>Pseudomonadati</taxon>
        <taxon>Pseudomonadota</taxon>
        <taxon>Alphaproteobacteria</taxon>
        <taxon>Rhodobacterales</taxon>
        <taxon>Roseobacteraceae</taxon>
        <taxon>Oceanicola</taxon>
    </lineage>
</organism>
<comment type="caution">
    <text evidence="1">The sequence shown here is derived from an EMBL/GenBank/DDBJ whole genome shotgun (WGS) entry which is preliminary data.</text>
</comment>
<dbReference type="eggNOG" id="ENOG502Z912">
    <property type="taxonomic scope" value="Bacteria"/>
</dbReference>
<sequence length="302" mass="34622">MTEPRIVTFYLEDGLHRSARAGRHNFIGKLAGVLEASGYRVDFLPDSDVEIARSLTRGGWSMFHMAQPTGPRGLTFRRVYHYPFWRIEKRASRWEWDVARARFEGARIDRADAERFYGFWRKRLFGEAAAAPERAGFVYVPLQGKLLQRRTFQTMSPIEMLRHTLEQEPERDILVTLHPGERYDAEERAALDALAGGRVTVAEGMMEEALASCDYVVTQNSSAAFNGYFFGKPAVLFAKVDFHHIAASVERLGVAAAFEAVRSAEPDYAGYVWWFWQRMSLNAGRPEAERRIRKRLDTHGWP</sequence>
<evidence type="ECO:0000313" key="1">
    <source>
        <dbReference type="EMBL" id="EAR53026.1"/>
    </source>
</evidence>
<reference evidence="1 2" key="1">
    <citation type="journal article" date="2010" name="J. Bacteriol.">
        <title>Genome sequences of Oceanicola granulosus HTCC2516(T) and Oceanicola batsensis HTCC2597(TDelta).</title>
        <authorList>
            <person name="Thrash J.C."/>
            <person name="Cho J.C."/>
            <person name="Vergin K.L."/>
            <person name="Giovannoni S.J."/>
        </authorList>
    </citation>
    <scope>NUCLEOTIDE SEQUENCE [LARGE SCALE GENOMIC DNA]</scope>
    <source>
        <strain evidence="2">ATCC BAA-861 / DSM 15982 / KCTC 12143 / HTCC2516</strain>
    </source>
</reference>
<accession>Q2CJW3</accession>
<dbReference type="Proteomes" id="UP000003635">
    <property type="component" value="Unassembled WGS sequence"/>
</dbReference>
<dbReference type="OrthoDB" id="6713140at2"/>
<gene>
    <name evidence="1" type="ORF">OG2516_11201</name>
</gene>
<protein>
    <recommendedName>
        <fullName evidence="3">Capsular polysaccharide biosynthesis protein</fullName>
    </recommendedName>
</protein>